<dbReference type="InterPro" id="IPR013986">
    <property type="entry name" value="DExx_box_DNA_helicase_dom_sf"/>
</dbReference>
<keyword evidence="15" id="KW-1185">Reference proteome</keyword>
<dbReference type="CDD" id="cd17932">
    <property type="entry name" value="DEXQc_UvrD"/>
    <property type="match status" value="1"/>
</dbReference>
<dbReference type="CDD" id="cd18807">
    <property type="entry name" value="SF1_C_UvrD"/>
    <property type="match status" value="1"/>
</dbReference>
<name>A0A4R4FGZ4_9FIRM</name>
<dbReference type="PANTHER" id="PTHR11070">
    <property type="entry name" value="UVRD / RECB / PCRA DNA HELICASE FAMILY MEMBER"/>
    <property type="match status" value="1"/>
</dbReference>
<protein>
    <recommendedName>
        <fullName evidence="9">DNA 3'-5' helicase</fullName>
        <ecNumber evidence="9">5.6.2.4</ecNumber>
    </recommendedName>
</protein>
<gene>
    <name evidence="14" type="ORF">E1963_02265</name>
</gene>
<comment type="catalytic activity">
    <reaction evidence="8">
        <text>Couples ATP hydrolysis with the unwinding of duplex DNA by translocating in the 3'-5' direction.</text>
        <dbReference type="EC" id="5.6.2.4"/>
    </reaction>
</comment>
<evidence type="ECO:0000259" key="13">
    <source>
        <dbReference type="PROSITE" id="PS51217"/>
    </source>
</evidence>
<evidence type="ECO:0000256" key="9">
    <source>
        <dbReference type="ARBA" id="ARBA00034808"/>
    </source>
</evidence>
<feature type="domain" description="UvrD-like helicase C-terminal" evidence="13">
    <location>
        <begin position="280"/>
        <end position="542"/>
    </location>
</feature>
<evidence type="ECO:0000256" key="6">
    <source>
        <dbReference type="ARBA" id="ARBA00023125"/>
    </source>
</evidence>
<keyword evidence="3 11" id="KW-0378">Hydrolase</keyword>
<keyword evidence="2 11" id="KW-0547">Nucleotide-binding</keyword>
<dbReference type="PANTHER" id="PTHR11070:SF2">
    <property type="entry name" value="ATP-DEPENDENT DNA HELICASE SRS2"/>
    <property type="match status" value="1"/>
</dbReference>
<dbReference type="EMBL" id="SMMX01000002">
    <property type="protein sequence ID" value="TDA22937.1"/>
    <property type="molecule type" value="Genomic_DNA"/>
</dbReference>
<dbReference type="Proteomes" id="UP000295710">
    <property type="component" value="Unassembled WGS sequence"/>
</dbReference>
<organism evidence="14 15">
    <name type="scientific">Extibacter muris</name>
    <dbReference type="NCBI Taxonomy" id="1796622"/>
    <lineage>
        <taxon>Bacteria</taxon>
        <taxon>Bacillati</taxon>
        <taxon>Bacillota</taxon>
        <taxon>Clostridia</taxon>
        <taxon>Lachnospirales</taxon>
        <taxon>Lachnospiraceae</taxon>
        <taxon>Extibacter</taxon>
    </lineage>
</organism>
<dbReference type="GO" id="GO:0043138">
    <property type="term" value="F:3'-5' DNA helicase activity"/>
    <property type="evidence" value="ECO:0007669"/>
    <property type="project" value="UniProtKB-EC"/>
</dbReference>
<dbReference type="EC" id="5.6.2.4" evidence="9"/>
<keyword evidence="5 11" id="KW-0067">ATP-binding</keyword>
<evidence type="ECO:0000313" key="15">
    <source>
        <dbReference type="Proteomes" id="UP000295710"/>
    </source>
</evidence>
<feature type="domain" description="UvrD-like helicase ATP-binding" evidence="12">
    <location>
        <begin position="1"/>
        <end position="279"/>
    </location>
</feature>
<dbReference type="Pfam" id="PF13361">
    <property type="entry name" value="UvrD_C"/>
    <property type="match status" value="1"/>
</dbReference>
<dbReference type="SUPFAM" id="SSF52540">
    <property type="entry name" value="P-loop containing nucleoside triphosphate hydrolases"/>
    <property type="match status" value="1"/>
</dbReference>
<evidence type="ECO:0000256" key="2">
    <source>
        <dbReference type="ARBA" id="ARBA00022741"/>
    </source>
</evidence>
<dbReference type="InterPro" id="IPR014016">
    <property type="entry name" value="UvrD-like_ATP-bd"/>
</dbReference>
<feature type="binding site" evidence="11">
    <location>
        <begin position="22"/>
        <end position="29"/>
    </location>
    <ligand>
        <name>ATP</name>
        <dbReference type="ChEBI" id="CHEBI:30616"/>
    </ligand>
</feature>
<dbReference type="RefSeq" id="WP_132274760.1">
    <property type="nucleotide sequence ID" value="NZ_JAOBST010000006.1"/>
</dbReference>
<dbReference type="InterPro" id="IPR027417">
    <property type="entry name" value="P-loop_NTPase"/>
</dbReference>
<evidence type="ECO:0000256" key="3">
    <source>
        <dbReference type="ARBA" id="ARBA00022801"/>
    </source>
</evidence>
<dbReference type="PROSITE" id="PS51198">
    <property type="entry name" value="UVRD_HELICASE_ATP_BIND"/>
    <property type="match status" value="1"/>
</dbReference>
<evidence type="ECO:0000256" key="1">
    <source>
        <dbReference type="ARBA" id="ARBA00009922"/>
    </source>
</evidence>
<dbReference type="GO" id="GO:0000725">
    <property type="term" value="P:recombinational repair"/>
    <property type="evidence" value="ECO:0007669"/>
    <property type="project" value="TreeGrafter"/>
</dbReference>
<dbReference type="InterPro" id="IPR000212">
    <property type="entry name" value="DNA_helicase_UvrD/REP"/>
</dbReference>
<sequence>MGLNSAQNEAVAHHDGPCMVLAGPGSGKTLTIAKRIEYLIQKHKVRPEEILVITFTKYASNEMKKRFLSVMGEQLPVTFGTFHGIYYGILKWACGIGQDNLLTDEERYQLLRQVIAESDKDGIRTEEEEKDYLKDLSTEIGRIKNDRLDIQTYESARFGKERFRTMYCDYEAAKKRWNKIDFEDMLLLCCQLFLKRPDILEKWQQKFRYILVDEFQDINQVQYDVVRMLAAPEDNLFVVGDDDQSIYGFRGARPGIMAEFKKDYPDARQVLLDVNYRSTSHIVNGALRVIGHNQKRFSKAVRSGRKPGETVHVQEVKDSVEEGRYVVEQIRKLNGQGIPYSQLAVLYRTGLDARALSESLMEYHIPFTMKEHMDNIYDHFIARDISSYFHLVLKEYDRRHFLQIANRPNRYIGRDSMSEEPVTYESLRRFYCDKDWMMNRIDQLEWDIKMMENKPPYLAIQYMRKSIGYDEFLKEYAAYRQIPGQELFQVLDEIQDLSRGYETIEGWFAHVEQYKRMLREQAKKNVDAGESVSLMTMHGSKGLEYDTVFIIQGNEGVVPYKKAKTEDEIEEERRLFYVAMTRAKRKLIISYVKEKNGKEANPSRFVNELFLTV</sequence>
<comment type="similarity">
    <text evidence="1">Belongs to the helicase family. UvrD subfamily.</text>
</comment>
<dbReference type="GO" id="GO:0005524">
    <property type="term" value="F:ATP binding"/>
    <property type="evidence" value="ECO:0007669"/>
    <property type="project" value="UniProtKB-UniRule"/>
</dbReference>
<keyword evidence="6" id="KW-0238">DNA-binding</keyword>
<reference evidence="14 15" key="1">
    <citation type="journal article" date="2016" name="Nat. Microbiol.">
        <title>The Mouse Intestinal Bacterial Collection (miBC) provides host-specific insight into cultured diversity and functional potential of the gut microbiota.</title>
        <authorList>
            <person name="Lagkouvardos I."/>
            <person name="Pukall R."/>
            <person name="Abt B."/>
            <person name="Foesel B.U."/>
            <person name="Meier-Kolthoff J.P."/>
            <person name="Kumar N."/>
            <person name="Bresciani A."/>
            <person name="Martinez I."/>
            <person name="Just S."/>
            <person name="Ziegler C."/>
            <person name="Brugiroux S."/>
            <person name="Garzetti D."/>
            <person name="Wenning M."/>
            <person name="Bui T.P."/>
            <person name="Wang J."/>
            <person name="Hugenholtz F."/>
            <person name="Plugge C.M."/>
            <person name="Peterson D.A."/>
            <person name="Hornef M.W."/>
            <person name="Baines J.F."/>
            <person name="Smidt H."/>
            <person name="Walter J."/>
            <person name="Kristiansen K."/>
            <person name="Nielsen H.B."/>
            <person name="Haller D."/>
            <person name="Overmann J."/>
            <person name="Stecher B."/>
            <person name="Clavel T."/>
        </authorList>
    </citation>
    <scope>NUCLEOTIDE SEQUENCE [LARGE SCALE GENOMIC DNA]</scope>
    <source>
        <strain evidence="14 15">DSM 28560</strain>
    </source>
</reference>
<dbReference type="Gene3D" id="1.10.10.160">
    <property type="match status" value="1"/>
</dbReference>
<comment type="caution">
    <text evidence="14">The sequence shown here is derived from an EMBL/GenBank/DDBJ whole genome shotgun (WGS) entry which is preliminary data.</text>
</comment>
<evidence type="ECO:0000259" key="12">
    <source>
        <dbReference type="PROSITE" id="PS51198"/>
    </source>
</evidence>
<dbReference type="Gene3D" id="1.10.486.10">
    <property type="entry name" value="PCRA, domain 4"/>
    <property type="match status" value="1"/>
</dbReference>
<dbReference type="Pfam" id="PF00580">
    <property type="entry name" value="UvrD-helicase"/>
    <property type="match status" value="1"/>
</dbReference>
<dbReference type="Gene3D" id="3.40.50.300">
    <property type="entry name" value="P-loop containing nucleotide triphosphate hydrolases"/>
    <property type="match status" value="2"/>
</dbReference>
<evidence type="ECO:0000313" key="14">
    <source>
        <dbReference type="EMBL" id="TDA22937.1"/>
    </source>
</evidence>
<dbReference type="GO" id="GO:0003677">
    <property type="term" value="F:DNA binding"/>
    <property type="evidence" value="ECO:0007669"/>
    <property type="project" value="UniProtKB-KW"/>
</dbReference>
<evidence type="ECO:0000256" key="11">
    <source>
        <dbReference type="PROSITE-ProRule" id="PRU00560"/>
    </source>
</evidence>
<keyword evidence="7" id="KW-0413">Isomerase</keyword>
<evidence type="ECO:0000256" key="10">
    <source>
        <dbReference type="ARBA" id="ARBA00048988"/>
    </source>
</evidence>
<comment type="catalytic activity">
    <reaction evidence="10">
        <text>ATP + H2O = ADP + phosphate + H(+)</text>
        <dbReference type="Rhea" id="RHEA:13065"/>
        <dbReference type="ChEBI" id="CHEBI:15377"/>
        <dbReference type="ChEBI" id="CHEBI:15378"/>
        <dbReference type="ChEBI" id="CHEBI:30616"/>
        <dbReference type="ChEBI" id="CHEBI:43474"/>
        <dbReference type="ChEBI" id="CHEBI:456216"/>
        <dbReference type="EC" id="5.6.2.4"/>
    </reaction>
</comment>
<dbReference type="AlphaFoldDB" id="A0A4R4FGZ4"/>
<evidence type="ECO:0000256" key="4">
    <source>
        <dbReference type="ARBA" id="ARBA00022806"/>
    </source>
</evidence>
<accession>A0A4R4FGZ4</accession>
<evidence type="ECO:0000256" key="8">
    <source>
        <dbReference type="ARBA" id="ARBA00034617"/>
    </source>
</evidence>
<dbReference type="InterPro" id="IPR014017">
    <property type="entry name" value="DNA_helicase_UvrD-like_C"/>
</dbReference>
<keyword evidence="4 11" id="KW-0347">Helicase</keyword>
<dbReference type="PROSITE" id="PS51217">
    <property type="entry name" value="UVRD_HELICASE_CTER"/>
    <property type="match status" value="1"/>
</dbReference>
<proteinExistence type="inferred from homology"/>
<dbReference type="GO" id="GO:0016887">
    <property type="term" value="F:ATP hydrolysis activity"/>
    <property type="evidence" value="ECO:0007669"/>
    <property type="project" value="RHEA"/>
</dbReference>
<evidence type="ECO:0000256" key="5">
    <source>
        <dbReference type="ARBA" id="ARBA00022840"/>
    </source>
</evidence>
<evidence type="ECO:0000256" key="7">
    <source>
        <dbReference type="ARBA" id="ARBA00023235"/>
    </source>
</evidence>